<evidence type="ECO:0000313" key="3">
    <source>
        <dbReference type="Proteomes" id="UP001198901"/>
    </source>
</evidence>
<dbReference type="Gene3D" id="3.20.20.80">
    <property type="entry name" value="Glycosidases"/>
    <property type="match status" value="1"/>
</dbReference>
<dbReference type="InterPro" id="IPR008979">
    <property type="entry name" value="Galactose-bd-like_sf"/>
</dbReference>
<gene>
    <name evidence="2" type="ORF">LBU54_05045</name>
</gene>
<dbReference type="Pfam" id="PF02836">
    <property type="entry name" value="Glyco_hydro_2_C"/>
    <property type="match status" value="1"/>
</dbReference>
<evidence type="ECO:0000259" key="1">
    <source>
        <dbReference type="Pfam" id="PF02836"/>
    </source>
</evidence>
<dbReference type="SUPFAM" id="SSF49785">
    <property type="entry name" value="Galactose-binding domain-like"/>
    <property type="match status" value="1"/>
</dbReference>
<accession>A0ABS7XQA1</accession>
<dbReference type="InterPro" id="IPR006103">
    <property type="entry name" value="Glyco_hydro_2_cat"/>
</dbReference>
<organism evidence="2 3">
    <name type="scientific">Winogradskyella alexanderae</name>
    <dbReference type="NCBI Taxonomy" id="2877123"/>
    <lineage>
        <taxon>Bacteria</taxon>
        <taxon>Pseudomonadati</taxon>
        <taxon>Bacteroidota</taxon>
        <taxon>Flavobacteriia</taxon>
        <taxon>Flavobacteriales</taxon>
        <taxon>Flavobacteriaceae</taxon>
        <taxon>Winogradskyella</taxon>
    </lineage>
</organism>
<dbReference type="Proteomes" id="UP001198901">
    <property type="component" value="Unassembled WGS sequence"/>
</dbReference>
<keyword evidence="3" id="KW-1185">Reference proteome</keyword>
<dbReference type="EMBL" id="JAIUJR010000002">
    <property type="protein sequence ID" value="MCA0131940.1"/>
    <property type="molecule type" value="Genomic_DNA"/>
</dbReference>
<proteinExistence type="predicted"/>
<dbReference type="Gene3D" id="2.60.120.430">
    <property type="entry name" value="Galactose-binding lectin"/>
    <property type="match status" value="1"/>
</dbReference>
<dbReference type="SUPFAM" id="SSF51445">
    <property type="entry name" value="(Trans)glycosidases"/>
    <property type="match status" value="1"/>
</dbReference>
<dbReference type="InterPro" id="IPR017853">
    <property type="entry name" value="GH"/>
</dbReference>
<dbReference type="RefSeq" id="WP_224526719.1">
    <property type="nucleotide sequence ID" value="NZ_JAIUJR010000002.1"/>
</dbReference>
<reference evidence="3" key="1">
    <citation type="submission" date="2023-07" db="EMBL/GenBank/DDBJ databases">
        <authorList>
            <person name="Yue Y."/>
        </authorList>
    </citation>
    <scope>NUCLEOTIDE SEQUENCE [LARGE SCALE GENOMIC DNA]</scope>
    <source>
        <strain evidence="3">D23</strain>
    </source>
</reference>
<name>A0ABS7XQA1_9FLAO</name>
<sequence>MEKIDNQWILKVDGAPFEIKGATWGYDKDVANYEAYFKDLQYLGVNTIRLWATGENTPKLMDIAHAYGIKVMVGIWMRHGRPGMEDDDSFDYINDKQGMEDQYNYAMEVVQQFKDHPATLAWGVGNEVYLNMATDEEKLVYSKFLERVCSAIKNTDSNHPISSTEAWTFGMDWWKEHVPSLDIYGLNVYGAGAHFLQDEMKKRNIDKPYIITEFGPMGEWDAVEDKNGVKIEPSDAQKYEAIAKGYGDWITNKSNCLGVYVFHYSNGTDFGGVWLMTHFNGSYRPQYWAIREAYTGNKPENDVPEIKSFTLPDNANNSASWVPLTLEVTDKENEALEVSFGYNHRVGSRRYRNQLLTLNHRGNLENGFEVQLPKVNGSIKVYAMVKDGFNNMGIASTSIVVKDAEASKKKFLVPKVALPFHVYTDSIDMPYFASAYMGNYDALEIDLNHTSEHYRGETSMLIHYKERSGWYGIGLVDPANDWGDILGGYDIIGAKRFSFWAKSDFGGVVAKVGFGLIGEDKTYPDSAIEAKEIELDSNWKQFTIKVRKSDLSCIRSGFVLFAQAYGAPHKIYIDDIVFE</sequence>
<protein>
    <recommendedName>
        <fullName evidence="1">Glycoside hydrolase family 2 catalytic domain-containing protein</fullName>
    </recommendedName>
</protein>
<comment type="caution">
    <text evidence="2">The sequence shown here is derived from an EMBL/GenBank/DDBJ whole genome shotgun (WGS) entry which is preliminary data.</text>
</comment>
<evidence type="ECO:0000313" key="2">
    <source>
        <dbReference type="EMBL" id="MCA0131940.1"/>
    </source>
</evidence>
<feature type="domain" description="Glycoside hydrolase family 2 catalytic" evidence="1">
    <location>
        <begin position="40"/>
        <end position="253"/>
    </location>
</feature>